<evidence type="ECO:0000313" key="2">
    <source>
        <dbReference type="Proteomes" id="UP000001299"/>
    </source>
</evidence>
<dbReference type="STRING" id="515622.bpr_I1152"/>
<proteinExistence type="predicted"/>
<dbReference type="Proteomes" id="UP000001299">
    <property type="component" value="Chromosome 1"/>
</dbReference>
<evidence type="ECO:0000313" key="1">
    <source>
        <dbReference type="EMBL" id="ADL33892.1"/>
    </source>
</evidence>
<dbReference type="AlphaFoldDB" id="E0S267"/>
<sequence length="386" mass="45017">MKSFWKKNVLIFLIAVMSIQLMGCGRGYTYRDKLSVEVRARIAATAYLFKNKFGAVLYNVDAYAPFVLIVKDSLYNEAECSYFYRGSKHTLWVNNDDGKIYTDDLVGYANKSLTDRFARKIGLPDGEKVELTYLPDYEIQTSTINDGSTYPANTHIDFFPSEYTEQDVDVYISEDNLKGEIRDIKIYSNRSCMDYDEIVTADKYHELFYGKDVTLYCTDGYVTYETEAGRTIIVTVYNEDSSIYADRVKLEYYDEYRYSYGYSVKDKKYVVSQKAFTDYSSKDFDVNLNGRGTDTVLKVRTRRDIKADLYVYGLNRLKVKCTYDHIYAQNSYPREQSYKVFNCKNGWKKLVDSRIREIKHRKSGIVPSCDQRVFSFNKDSDYVLDI</sequence>
<keyword evidence="2" id="KW-1185">Reference proteome</keyword>
<reference evidence="1 2" key="1">
    <citation type="journal article" date="2010" name="PLoS ONE">
        <title>The glycobiome of the rumen bacterium Butyrivibrio proteoclasticus B316(T) highlights adaptation to a polysaccharide-rich environment.</title>
        <authorList>
            <person name="Kelly W.J."/>
            <person name="Leahy S.C."/>
            <person name="Altermann E."/>
            <person name="Yeoman C.J."/>
            <person name="Dunne J.C."/>
            <person name="Kong Z."/>
            <person name="Pacheco D.M."/>
            <person name="Li D."/>
            <person name="Noel S.J."/>
            <person name="Moon C.D."/>
            <person name="Cookson A.L."/>
            <person name="Attwood G.T."/>
        </authorList>
    </citation>
    <scope>NUCLEOTIDE SEQUENCE [LARGE SCALE GENOMIC DNA]</scope>
    <source>
        <strain evidence="2">ATCC 51982 / DSM 14932 / B316</strain>
    </source>
</reference>
<dbReference type="RefSeq" id="WP_013280546.1">
    <property type="nucleotide sequence ID" value="NC_014387.1"/>
</dbReference>
<protein>
    <submittedName>
        <fullName evidence="1">Uncharacterized protein</fullName>
    </submittedName>
</protein>
<name>E0S267_BUTPB</name>
<organism evidence="1 2">
    <name type="scientific">Butyrivibrio proteoclasticus (strain ATCC 51982 / DSM 14932 / B316)</name>
    <name type="common">Clostridium proteoclasticum</name>
    <dbReference type="NCBI Taxonomy" id="515622"/>
    <lineage>
        <taxon>Bacteria</taxon>
        <taxon>Bacillati</taxon>
        <taxon>Bacillota</taxon>
        <taxon>Clostridia</taxon>
        <taxon>Lachnospirales</taxon>
        <taxon>Lachnospiraceae</taxon>
        <taxon>Butyrivibrio</taxon>
    </lineage>
</organism>
<gene>
    <name evidence="1" type="ordered locus">bpr_I1152</name>
</gene>
<dbReference type="EMBL" id="CP001810">
    <property type="protein sequence ID" value="ADL33892.1"/>
    <property type="molecule type" value="Genomic_DNA"/>
</dbReference>
<dbReference type="HOGENOM" id="CLU_715122_0_0_9"/>
<dbReference type="eggNOG" id="ENOG5032KCB">
    <property type="taxonomic scope" value="Bacteria"/>
</dbReference>
<accession>E0S267</accession>
<dbReference type="KEGG" id="bpb:bpr_I1152"/>